<dbReference type="EMBL" id="CM000880">
    <property type="protein sequence ID" value="PNT74047.1"/>
    <property type="molecule type" value="Genomic_DNA"/>
</dbReference>
<gene>
    <name evidence="5" type="ORF">BRADI_1g06882v3</name>
</gene>
<evidence type="ECO:0008006" key="8">
    <source>
        <dbReference type="Google" id="ProtNLM"/>
    </source>
</evidence>
<evidence type="ECO:0000313" key="5">
    <source>
        <dbReference type="EMBL" id="PNT74047.1"/>
    </source>
</evidence>
<reference evidence="6" key="3">
    <citation type="submission" date="2018-08" db="UniProtKB">
        <authorList>
            <consortium name="EnsemblPlants"/>
        </authorList>
    </citation>
    <scope>IDENTIFICATION</scope>
    <source>
        <strain evidence="6">cv. Bd21</strain>
    </source>
</reference>
<name>A0A2K2DID9_BRADI</name>
<dbReference type="Gene3D" id="3.60.10.10">
    <property type="entry name" value="Endonuclease/exonuclease/phosphatase"/>
    <property type="match status" value="1"/>
</dbReference>
<protein>
    <recommendedName>
        <fullName evidence="8">CCHC-type domain-containing protein</fullName>
    </recommendedName>
</protein>
<evidence type="ECO:0000256" key="1">
    <source>
        <dbReference type="SAM" id="MobiDB-lite"/>
    </source>
</evidence>
<dbReference type="GO" id="GO:0004523">
    <property type="term" value="F:RNA-DNA hybrid ribonuclease activity"/>
    <property type="evidence" value="ECO:0007669"/>
    <property type="project" value="InterPro"/>
</dbReference>
<dbReference type="InterPro" id="IPR025558">
    <property type="entry name" value="DUF4283"/>
</dbReference>
<feature type="compositionally biased region" description="Polar residues" evidence="1">
    <location>
        <begin position="259"/>
        <end position="276"/>
    </location>
</feature>
<organism evidence="5">
    <name type="scientific">Brachypodium distachyon</name>
    <name type="common">Purple false brome</name>
    <name type="synonym">Trachynia distachya</name>
    <dbReference type="NCBI Taxonomy" id="15368"/>
    <lineage>
        <taxon>Eukaryota</taxon>
        <taxon>Viridiplantae</taxon>
        <taxon>Streptophyta</taxon>
        <taxon>Embryophyta</taxon>
        <taxon>Tracheophyta</taxon>
        <taxon>Spermatophyta</taxon>
        <taxon>Magnoliopsida</taxon>
        <taxon>Liliopsida</taxon>
        <taxon>Poales</taxon>
        <taxon>Poaceae</taxon>
        <taxon>BOP clade</taxon>
        <taxon>Pooideae</taxon>
        <taxon>Stipodae</taxon>
        <taxon>Brachypodieae</taxon>
        <taxon>Brachypodium</taxon>
    </lineage>
</organism>
<dbReference type="PANTHER" id="PTHR31286:SF166">
    <property type="entry name" value="OS01G0177800 PROTEIN"/>
    <property type="match status" value="1"/>
</dbReference>
<keyword evidence="7" id="KW-1185">Reference proteome</keyword>
<dbReference type="InterPro" id="IPR025836">
    <property type="entry name" value="Zn_knuckle_CX2CX4HX4C"/>
</dbReference>
<proteinExistence type="predicted"/>
<dbReference type="Pfam" id="PF13456">
    <property type="entry name" value="RVT_3"/>
    <property type="match status" value="1"/>
</dbReference>
<evidence type="ECO:0000259" key="2">
    <source>
        <dbReference type="Pfam" id="PF13456"/>
    </source>
</evidence>
<dbReference type="AlphaFoldDB" id="A0A2K2DID9"/>
<reference evidence="5 6" key="1">
    <citation type="journal article" date="2010" name="Nature">
        <title>Genome sequencing and analysis of the model grass Brachypodium distachyon.</title>
        <authorList>
            <consortium name="International Brachypodium Initiative"/>
        </authorList>
    </citation>
    <scope>NUCLEOTIDE SEQUENCE [LARGE SCALE GENOMIC DNA]</scope>
    <source>
        <strain evidence="5 6">Bd21</strain>
    </source>
</reference>
<dbReference type="EnsemblPlants" id="PNT74047">
    <property type="protein sequence ID" value="PNT74047"/>
    <property type="gene ID" value="BRADI_1g06882v3"/>
</dbReference>
<evidence type="ECO:0000313" key="6">
    <source>
        <dbReference type="EnsemblPlants" id="PNT74047"/>
    </source>
</evidence>
<accession>A0A2K2DID9</accession>
<feature type="domain" description="DUF4283" evidence="3">
    <location>
        <begin position="43"/>
        <end position="115"/>
    </location>
</feature>
<dbReference type="Gramene" id="PNT74047">
    <property type="protein sequence ID" value="PNT74047"/>
    <property type="gene ID" value="BRADI_1g06882v3"/>
</dbReference>
<reference evidence="5" key="2">
    <citation type="submission" date="2017-06" db="EMBL/GenBank/DDBJ databases">
        <title>WGS assembly of Brachypodium distachyon.</title>
        <authorList>
            <consortium name="The International Brachypodium Initiative"/>
            <person name="Lucas S."/>
            <person name="Harmon-Smith M."/>
            <person name="Lail K."/>
            <person name="Tice H."/>
            <person name="Grimwood J."/>
            <person name="Bruce D."/>
            <person name="Barry K."/>
            <person name="Shu S."/>
            <person name="Lindquist E."/>
            <person name="Wang M."/>
            <person name="Pitluck S."/>
            <person name="Vogel J.P."/>
            <person name="Garvin D.F."/>
            <person name="Mockler T.C."/>
            <person name="Schmutz J."/>
            <person name="Rokhsar D."/>
            <person name="Bevan M.W."/>
        </authorList>
    </citation>
    <scope>NUCLEOTIDE SEQUENCE</scope>
    <source>
        <strain evidence="5">Bd21</strain>
    </source>
</reference>
<dbReference type="Pfam" id="PF14392">
    <property type="entry name" value="zf-CCHC_4"/>
    <property type="match status" value="1"/>
</dbReference>
<feature type="domain" description="Zinc knuckle CX2CX4HX4C" evidence="4">
    <location>
        <begin position="214"/>
        <end position="236"/>
    </location>
</feature>
<evidence type="ECO:0000259" key="4">
    <source>
        <dbReference type="Pfam" id="PF14392"/>
    </source>
</evidence>
<dbReference type="GO" id="GO:0003676">
    <property type="term" value="F:nucleic acid binding"/>
    <property type="evidence" value="ECO:0007669"/>
    <property type="project" value="InterPro"/>
</dbReference>
<sequence>MASGGPGDQEEERVEAMLSKMNLTEKEKQSVVVEELVDEDEGLLWALVGKVLHRKIFHVSTMEEALRPAWGNPRGLTFRSMGENMFVAQLETQRDRDRIWEGAPWMVGKHAVVLEFFDINSRPFDLKFDRIPMWTRVINLPFNLLRPPWVRRIADLTGEVIKVDTDANGYAWGQFLRARVWVPVKEPIRRYVKIDSFRKDETGKRKVVELYKLQYENLPYFCFSCGLLGHADIFCPTPARRDEEGKLPYSEELRAPSWSRSWGNASSATQEGSFASRSRDAQAQDEEQGEEVTYPVKNGGKVQNMVSQFNRGGHGRAPPGPMSCLVWNCRGLGNPEIVRELHNMVRLEAPALVFISETKIDATRARNLMSKLGFVGCLPVASNGLSGGLVLFWSREVDVTLQTLSNQHIDVQVAPGADGFTAGFFQKHWNLVQDDVTTAVLAFLQGDHMPDIVNRTIIVLIPKVLSEKYLGLPTAVGRITEQNVEHIVERARSRVQGWSEKKLSCVGKEGGDVLTASCPKGASTTWKALMKGREVLKLGLIRRIGDGRTTEIWHDRWIDGIGSMKPLGRLSEEPVQLVVDLFVEGSTVWDVQKIERIFFPIDAAAILSMPRPRTAQPDFWAWAWDRTGQFSVRSAYKEIAIRSEGALPVSESSMGGEATWKALWKLQVMPKIRVFWWRVFKLPRLHPRTWSRDTLDSEIVPRRETAIVISVMWTIWGSRNSYTHGELMYQPLKSVELVSELINSLEIPRFEATQAEHEEQKWSRPEAGWIKINTDGAVDLGKMTVGTGVIARDQAGFFLAAECRQYVGIHDPAVAEVMACRDAVFLAAQKGWQYVVIESTASLLSVLGIAGWRISLVPVRFFGR</sequence>
<dbReference type="InParanoid" id="A0A2K2DID9"/>
<dbReference type="PANTHER" id="PTHR31286">
    <property type="entry name" value="GLYCINE-RICH CELL WALL STRUCTURAL PROTEIN 1.8-LIKE"/>
    <property type="match status" value="1"/>
</dbReference>
<dbReference type="Pfam" id="PF14111">
    <property type="entry name" value="DUF4283"/>
    <property type="match status" value="1"/>
</dbReference>
<dbReference type="InterPro" id="IPR002156">
    <property type="entry name" value="RNaseH_domain"/>
</dbReference>
<dbReference type="OrthoDB" id="686405at2759"/>
<dbReference type="Proteomes" id="UP000008810">
    <property type="component" value="Chromosome 1"/>
</dbReference>
<evidence type="ECO:0000313" key="7">
    <source>
        <dbReference type="Proteomes" id="UP000008810"/>
    </source>
</evidence>
<dbReference type="InterPro" id="IPR040256">
    <property type="entry name" value="At4g02000-like"/>
</dbReference>
<dbReference type="InterPro" id="IPR036691">
    <property type="entry name" value="Endo/exonu/phosph_ase_sf"/>
</dbReference>
<feature type="domain" description="RNase H type-1" evidence="2">
    <location>
        <begin position="773"/>
        <end position="839"/>
    </location>
</feature>
<evidence type="ECO:0000259" key="3">
    <source>
        <dbReference type="Pfam" id="PF14111"/>
    </source>
</evidence>
<dbReference type="SUPFAM" id="SSF56219">
    <property type="entry name" value="DNase I-like"/>
    <property type="match status" value="1"/>
</dbReference>
<feature type="region of interest" description="Disordered" evidence="1">
    <location>
        <begin position="259"/>
        <end position="291"/>
    </location>
</feature>